<dbReference type="Pfam" id="PF18718">
    <property type="entry name" value="CxC5"/>
    <property type="match status" value="1"/>
</dbReference>
<dbReference type="InterPro" id="IPR041539">
    <property type="entry name" value="CxC5"/>
</dbReference>
<accession>A0A0C3NAN0</accession>
<reference evidence="4" key="2">
    <citation type="submission" date="2015-01" db="EMBL/GenBank/DDBJ databases">
        <title>Evolutionary Origins and Diversification of the Mycorrhizal Mutualists.</title>
        <authorList>
            <consortium name="DOE Joint Genome Institute"/>
            <consortium name="Mycorrhizal Genomics Consortium"/>
            <person name="Kohler A."/>
            <person name="Kuo A."/>
            <person name="Nagy L.G."/>
            <person name="Floudas D."/>
            <person name="Copeland A."/>
            <person name="Barry K.W."/>
            <person name="Cichocki N."/>
            <person name="Veneault-Fourrey C."/>
            <person name="LaButti K."/>
            <person name="Lindquist E.A."/>
            <person name="Lipzen A."/>
            <person name="Lundell T."/>
            <person name="Morin E."/>
            <person name="Murat C."/>
            <person name="Riley R."/>
            <person name="Ohm R."/>
            <person name="Sun H."/>
            <person name="Tunlid A."/>
            <person name="Henrissat B."/>
            <person name="Grigoriev I.V."/>
            <person name="Hibbett D.S."/>
            <person name="Martin F."/>
        </authorList>
    </citation>
    <scope>NUCLEOTIDE SEQUENCE [LARGE SCALE GENOMIC DNA]</scope>
    <source>
        <strain evidence="4">Marx 270</strain>
    </source>
</reference>
<dbReference type="Pfam" id="PF18721">
    <property type="entry name" value="CxC6"/>
    <property type="match status" value="1"/>
</dbReference>
<evidence type="ECO:0000313" key="4">
    <source>
        <dbReference type="Proteomes" id="UP000054217"/>
    </source>
</evidence>
<dbReference type="Proteomes" id="UP000054217">
    <property type="component" value="Unassembled WGS sequence"/>
</dbReference>
<keyword evidence="4" id="KW-1185">Reference proteome</keyword>
<feature type="domain" description="CxC6 like cysteine cluster associated with KDZ" evidence="2">
    <location>
        <begin position="326"/>
        <end position="390"/>
    </location>
</feature>
<sequence length="624" mass="70928">MCTLSEVGKSLEHLPVLSDTSFHDLLRFMKFSCMVKPAIEHHTVDTHHPPENLPGSVERLLVGLLGTRIDVIQSYWVLLHHVVWQAEVVVPSANDIQQFNRYAYGDIYPPTYVCLSSDCPNYQMATQFTLQYGVLLIYTTSMYCHKCFRRYHHNFSVHKSTNTRTYYYGVPSTIQVATHFFIDTPLLELFANAKVFGWLSSMNCARIYNIALAHSNAYILNNRHAFAMAPEAEHMGKSWPCSLQMRDEDVLNGFFIYSLLLDKAEKQSQLILVHDSQHRARIDAALIAQNKEMEGIGQEAYPHACDKCFVVLDNEHGQKVKIQAAVCDGNTIGHPCCAVHDCKMPLDSHRLQFCSDHQNLCSICAVEGCNFPCSPGSKTCHIVEHNKLEEAYYKPAKALFQLHARLTRAGLSVPSDSVIGDEGEDVGEESIECDGKSDKGNAYRLKARFGTRRTHNEQLIMRPCGIILARATFYGSEAISAVNEFAKAVFPTPQSTPEYFIFDNNCKLRAHQEAKQDHHFSDTALPVDVFHFNSKHKETDLYCQQHCNPAAFPDLLENGKWRFNTSICEQTNVWLGGYQAILRNMTVHRYNFYLDEMIKRRNRHVNSELKKAGIHTWLLPIAAL</sequence>
<name>A0A0C3NAN0_PISTI</name>
<evidence type="ECO:0008006" key="5">
    <source>
        <dbReference type="Google" id="ProtNLM"/>
    </source>
</evidence>
<proteinExistence type="predicted"/>
<dbReference type="OrthoDB" id="2501483at2759"/>
<dbReference type="AlphaFoldDB" id="A0A0C3NAN0"/>
<evidence type="ECO:0000313" key="3">
    <source>
        <dbReference type="EMBL" id="KIN92970.1"/>
    </source>
</evidence>
<organism evidence="3 4">
    <name type="scientific">Pisolithus tinctorius Marx 270</name>
    <dbReference type="NCBI Taxonomy" id="870435"/>
    <lineage>
        <taxon>Eukaryota</taxon>
        <taxon>Fungi</taxon>
        <taxon>Dikarya</taxon>
        <taxon>Basidiomycota</taxon>
        <taxon>Agaricomycotina</taxon>
        <taxon>Agaricomycetes</taxon>
        <taxon>Agaricomycetidae</taxon>
        <taxon>Boletales</taxon>
        <taxon>Sclerodermatineae</taxon>
        <taxon>Pisolithaceae</taxon>
        <taxon>Pisolithus</taxon>
    </lineage>
</organism>
<protein>
    <recommendedName>
        <fullName evidence="5">CxC6 like cysteine cluster associated with KDZ domain-containing protein</fullName>
    </recommendedName>
</protein>
<dbReference type="InParanoid" id="A0A0C3NAN0"/>
<evidence type="ECO:0000259" key="1">
    <source>
        <dbReference type="Pfam" id="PF18718"/>
    </source>
</evidence>
<feature type="domain" description="CxC5 like cysteine cluster associated with KDZ" evidence="1">
    <location>
        <begin position="106"/>
        <end position="211"/>
    </location>
</feature>
<gene>
    <name evidence="3" type="ORF">M404DRAFT_954975</name>
</gene>
<reference evidence="3 4" key="1">
    <citation type="submission" date="2014-04" db="EMBL/GenBank/DDBJ databases">
        <authorList>
            <consortium name="DOE Joint Genome Institute"/>
            <person name="Kuo A."/>
            <person name="Kohler A."/>
            <person name="Costa M.D."/>
            <person name="Nagy L.G."/>
            <person name="Floudas D."/>
            <person name="Copeland A."/>
            <person name="Barry K.W."/>
            <person name="Cichocki N."/>
            <person name="Veneault-Fourrey C."/>
            <person name="LaButti K."/>
            <person name="Lindquist E.A."/>
            <person name="Lipzen A."/>
            <person name="Lundell T."/>
            <person name="Morin E."/>
            <person name="Murat C."/>
            <person name="Sun H."/>
            <person name="Tunlid A."/>
            <person name="Henrissat B."/>
            <person name="Grigoriev I.V."/>
            <person name="Hibbett D.S."/>
            <person name="Martin F."/>
            <person name="Nordberg H.P."/>
            <person name="Cantor M.N."/>
            <person name="Hua S.X."/>
        </authorList>
    </citation>
    <scope>NUCLEOTIDE SEQUENCE [LARGE SCALE GENOMIC DNA]</scope>
    <source>
        <strain evidence="3 4">Marx 270</strain>
    </source>
</reference>
<evidence type="ECO:0000259" key="2">
    <source>
        <dbReference type="Pfam" id="PF18721"/>
    </source>
</evidence>
<dbReference type="EMBL" id="KN832269">
    <property type="protein sequence ID" value="KIN92970.1"/>
    <property type="molecule type" value="Genomic_DNA"/>
</dbReference>
<dbReference type="STRING" id="870435.A0A0C3NAN0"/>
<dbReference type="InterPro" id="IPR040898">
    <property type="entry name" value="CxC6"/>
</dbReference>
<dbReference type="HOGENOM" id="CLU_004966_4_0_1"/>